<evidence type="ECO:0000256" key="1">
    <source>
        <dbReference type="ARBA" id="ARBA00001933"/>
    </source>
</evidence>
<reference evidence="4" key="1">
    <citation type="journal article" date="2014" name="Front. Microbiol.">
        <title>High frequency of phylogenetically diverse reductive dehalogenase-homologous genes in deep subseafloor sedimentary metagenomes.</title>
        <authorList>
            <person name="Kawai M."/>
            <person name="Futagami T."/>
            <person name="Toyoda A."/>
            <person name="Takaki Y."/>
            <person name="Nishi S."/>
            <person name="Hori S."/>
            <person name="Arai W."/>
            <person name="Tsubouchi T."/>
            <person name="Morono Y."/>
            <person name="Uchiyama I."/>
            <person name="Ito T."/>
            <person name="Fujiyama A."/>
            <person name="Inagaki F."/>
            <person name="Takami H."/>
        </authorList>
    </citation>
    <scope>NUCLEOTIDE SEQUENCE</scope>
    <source>
        <strain evidence="4">Expedition CK06-06</strain>
    </source>
</reference>
<dbReference type="AlphaFoldDB" id="X0SC66"/>
<feature type="non-terminal residue" evidence="4">
    <location>
        <position position="311"/>
    </location>
</feature>
<comment type="caution">
    <text evidence="4">The sequence shown here is derived from an EMBL/GenBank/DDBJ whole genome shotgun (WGS) entry which is preliminary data.</text>
</comment>
<dbReference type="InterPro" id="IPR022653">
    <property type="entry name" value="De-COase2_pyr-phos_BS"/>
</dbReference>
<dbReference type="EMBL" id="BARS01008425">
    <property type="protein sequence ID" value="GAF78619.1"/>
    <property type="molecule type" value="Genomic_DNA"/>
</dbReference>
<dbReference type="InterPro" id="IPR000183">
    <property type="entry name" value="Orn/DAP/Arg_de-COase"/>
</dbReference>
<dbReference type="GO" id="GO:0008792">
    <property type="term" value="F:arginine decarboxylase activity"/>
    <property type="evidence" value="ECO:0007669"/>
    <property type="project" value="InterPro"/>
</dbReference>
<dbReference type="PRINTS" id="PR01180">
    <property type="entry name" value="ARGDCRBXLASE"/>
</dbReference>
<dbReference type="SUPFAM" id="SSF51419">
    <property type="entry name" value="PLP-binding barrel"/>
    <property type="match status" value="1"/>
</dbReference>
<dbReference type="PRINTS" id="PR01179">
    <property type="entry name" value="ODADCRBXLASE"/>
</dbReference>
<comment type="cofactor">
    <cofactor evidence="1">
        <name>pyridoxal 5'-phosphate</name>
        <dbReference type="ChEBI" id="CHEBI:597326"/>
    </cofactor>
</comment>
<dbReference type="NCBIfam" id="NF003763">
    <property type="entry name" value="PRK05354.1"/>
    <property type="match status" value="1"/>
</dbReference>
<evidence type="ECO:0000256" key="2">
    <source>
        <dbReference type="ARBA" id="ARBA00022898"/>
    </source>
</evidence>
<feature type="domain" description="Orn/DAP/Arg decarboxylase 2 N-terminal" evidence="3">
    <location>
        <begin position="93"/>
        <end position="301"/>
    </location>
</feature>
<accession>X0SC66</accession>
<dbReference type="InterPro" id="IPR029066">
    <property type="entry name" value="PLP-binding_barrel"/>
</dbReference>
<keyword evidence="2" id="KW-0663">Pyridoxal phosphate</keyword>
<proteinExistence type="predicted"/>
<dbReference type="Gene3D" id="3.20.20.10">
    <property type="entry name" value="Alanine racemase"/>
    <property type="match status" value="1"/>
</dbReference>
<organism evidence="4">
    <name type="scientific">marine sediment metagenome</name>
    <dbReference type="NCBI Taxonomy" id="412755"/>
    <lineage>
        <taxon>unclassified sequences</taxon>
        <taxon>metagenomes</taxon>
        <taxon>ecological metagenomes</taxon>
    </lineage>
</organism>
<dbReference type="PANTHER" id="PTHR43295">
    <property type="entry name" value="ARGININE DECARBOXYLASE"/>
    <property type="match status" value="1"/>
</dbReference>
<dbReference type="Pfam" id="PF02784">
    <property type="entry name" value="Orn_Arg_deC_N"/>
    <property type="match status" value="1"/>
</dbReference>
<dbReference type="PROSITE" id="PS00879">
    <property type="entry name" value="ODR_DC_2_2"/>
    <property type="match status" value="1"/>
</dbReference>
<dbReference type="InterPro" id="IPR002985">
    <property type="entry name" value="Arg_decrbxlase"/>
</dbReference>
<sequence>MRGWSIRDSLELYSVPNWGRGFFTISERGTVEVLPRGPGGPAVDLRALVEDLRRRGLRTPLLIRFSDILASRVKGIAKAFEGTIAEYEYRGHFRGVYPIKVNQQRHVVEEIVSHGAEAGFGLEAGSKPELLIALALLDTPGALIICNGYKDRAYVETALLAQRLGRTPIIVIDRFHEIDLVIKTAAELGIRPHIGVRARLTTRGAGKWVESTGDKSKFGLSAREIVDAVDRLRSEDMLDCLELLHFHIGSQITAIRAHKDALREASHIFVGLHQMGAEPHLVDVGGGLGVDYDGSQTNFHSSKNYSVQEYA</sequence>
<evidence type="ECO:0000259" key="3">
    <source>
        <dbReference type="Pfam" id="PF02784"/>
    </source>
</evidence>
<dbReference type="InterPro" id="IPR022657">
    <property type="entry name" value="De-COase2_CS"/>
</dbReference>
<gene>
    <name evidence="4" type="ORF">S01H1_16066</name>
</gene>
<name>X0SC66_9ZZZZ</name>
<dbReference type="InterPro" id="IPR022644">
    <property type="entry name" value="De-COase2_N"/>
</dbReference>
<dbReference type="PROSITE" id="PS00878">
    <property type="entry name" value="ODR_DC_2_1"/>
    <property type="match status" value="1"/>
</dbReference>
<dbReference type="GO" id="GO:0008295">
    <property type="term" value="P:spermidine biosynthetic process"/>
    <property type="evidence" value="ECO:0007669"/>
    <property type="project" value="InterPro"/>
</dbReference>
<dbReference type="PANTHER" id="PTHR43295:SF9">
    <property type="entry name" value="BIOSYNTHETIC ARGININE DECARBOXYLASE"/>
    <property type="match status" value="1"/>
</dbReference>
<evidence type="ECO:0000313" key="4">
    <source>
        <dbReference type="EMBL" id="GAF78619.1"/>
    </source>
</evidence>
<dbReference type="GO" id="GO:0006527">
    <property type="term" value="P:L-arginine catabolic process"/>
    <property type="evidence" value="ECO:0007669"/>
    <property type="project" value="InterPro"/>
</dbReference>
<protein>
    <recommendedName>
        <fullName evidence="3">Orn/DAP/Arg decarboxylase 2 N-terminal domain-containing protein</fullName>
    </recommendedName>
</protein>